<reference evidence="3" key="1">
    <citation type="journal article" date="2011" name="Nature">
        <title>Genome sequence and analysis of the tuber crop potato.</title>
        <authorList>
            <consortium name="The Potato Genome Sequencing Consortium"/>
        </authorList>
    </citation>
    <scope>NUCLEOTIDE SEQUENCE [LARGE SCALE GENOMIC DNA]</scope>
    <source>
        <strain evidence="3">cv. DM1-3 516 R44</strain>
    </source>
</reference>
<dbReference type="HOGENOM" id="CLU_2547042_0_0_1"/>
<evidence type="ECO:0000313" key="3">
    <source>
        <dbReference type="Proteomes" id="UP000011115"/>
    </source>
</evidence>
<dbReference type="AlphaFoldDB" id="M1DZU0"/>
<feature type="transmembrane region" description="Helical" evidence="1">
    <location>
        <begin position="62"/>
        <end position="82"/>
    </location>
</feature>
<keyword evidence="3" id="KW-1185">Reference proteome</keyword>
<reference evidence="2" key="2">
    <citation type="submission" date="2015-06" db="UniProtKB">
        <authorList>
            <consortium name="EnsemblPlants"/>
        </authorList>
    </citation>
    <scope>IDENTIFICATION</scope>
    <source>
        <strain evidence="2">DM1-3 516 R44</strain>
    </source>
</reference>
<protein>
    <submittedName>
        <fullName evidence="2">Uncharacterized protein</fullName>
    </submittedName>
</protein>
<keyword evidence="1" id="KW-0472">Membrane</keyword>
<dbReference type="Proteomes" id="UP000011115">
    <property type="component" value="Unassembled WGS sequence"/>
</dbReference>
<dbReference type="Gramene" id="PGSC0003DMT400097061">
    <property type="protein sequence ID" value="PGSC0003DMT400097061"/>
    <property type="gene ID" value="PGSC0003DMG400046632"/>
</dbReference>
<keyword evidence="1" id="KW-1133">Transmembrane helix</keyword>
<sequence>MVRRAIRRTSSSSVTLGDPTLHHGTVRHMSTRFSIADLIFSFRVWHTGTLGEIIAIRRLAQWIRRSTSFLFFVLSAALFLFAH</sequence>
<proteinExistence type="predicted"/>
<accession>M1DZU0</accession>
<name>M1DZU0_SOLTU</name>
<dbReference type="PaxDb" id="4113-PGSC0003DMT400097061"/>
<dbReference type="InParanoid" id="M1DZU0"/>
<evidence type="ECO:0000313" key="2">
    <source>
        <dbReference type="EnsemblPlants" id="PGSC0003DMT400097061"/>
    </source>
</evidence>
<keyword evidence="1" id="KW-0812">Transmembrane</keyword>
<evidence type="ECO:0000256" key="1">
    <source>
        <dbReference type="SAM" id="Phobius"/>
    </source>
</evidence>
<organism evidence="2 3">
    <name type="scientific">Solanum tuberosum</name>
    <name type="common">Potato</name>
    <dbReference type="NCBI Taxonomy" id="4113"/>
    <lineage>
        <taxon>Eukaryota</taxon>
        <taxon>Viridiplantae</taxon>
        <taxon>Streptophyta</taxon>
        <taxon>Embryophyta</taxon>
        <taxon>Tracheophyta</taxon>
        <taxon>Spermatophyta</taxon>
        <taxon>Magnoliopsida</taxon>
        <taxon>eudicotyledons</taxon>
        <taxon>Gunneridae</taxon>
        <taxon>Pentapetalae</taxon>
        <taxon>asterids</taxon>
        <taxon>lamiids</taxon>
        <taxon>Solanales</taxon>
        <taxon>Solanaceae</taxon>
        <taxon>Solanoideae</taxon>
        <taxon>Solaneae</taxon>
        <taxon>Solanum</taxon>
    </lineage>
</organism>
<dbReference type="EnsemblPlants" id="PGSC0003DMT400097061">
    <property type="protein sequence ID" value="PGSC0003DMT400097061"/>
    <property type="gene ID" value="PGSC0003DMG400046632"/>
</dbReference>